<dbReference type="SUPFAM" id="SSF56219">
    <property type="entry name" value="DNase I-like"/>
    <property type="match status" value="1"/>
</dbReference>
<feature type="domain" description="Endonuclease/exonuclease/phosphatase" evidence="1">
    <location>
        <begin position="349"/>
        <end position="447"/>
    </location>
</feature>
<evidence type="ECO:0000259" key="1">
    <source>
        <dbReference type="Pfam" id="PF14529"/>
    </source>
</evidence>
<sequence>MLCADCNTTSGDGANCSNCHKDLCFSCSNLTERGYRNLGSERRATWKCPKCRISSPRIPSPSLQRNDGALEEILSRLDLLTQKLDVLPKLIADVNDLKTNMQEVIKSCEFACLKVDDFATKLDDLSGRVGQLEEVKKMVEVSQVAVDSLKQESAERDQWSRMNNVEIKGVPLKSTENLFKIVESIGEHTNFSISKSHINFVSRIPSFHGKDKSIILGFVNRYIKEDFIAAARGKKNILASDIGFADSDHRIFVNDHLSSESWLLDGISDGELFDERYCVWRRDRDYVATGQTRGGGVLIAAKSELHASRRVEYQSSAEDIWVTIRSPDTRPRGGSPNIQLCLLYLCSDKKDLSFTAQLHNYLTKLSDVISDNETDIFLVLGDFNMSSITWSPSHEGFIPSNLCSDYMIDFIDTINTCNLQQYCDIRNAHGRILDLVLCTCAVSVQACLDPLVPEDPHHKALSINASFGNFKPLASVPHKRYSYNRGCTGKARTQQQHIISPHHHFTL</sequence>
<name>A0A8S4EYI9_PLUXY</name>
<keyword evidence="3" id="KW-1185">Reference proteome</keyword>
<dbReference type="AlphaFoldDB" id="A0A8S4EYI9"/>
<evidence type="ECO:0000313" key="3">
    <source>
        <dbReference type="Proteomes" id="UP000653454"/>
    </source>
</evidence>
<dbReference type="Gene3D" id="3.60.10.10">
    <property type="entry name" value="Endonuclease/exonuclease/phosphatase"/>
    <property type="match status" value="1"/>
</dbReference>
<dbReference type="Proteomes" id="UP000653454">
    <property type="component" value="Unassembled WGS sequence"/>
</dbReference>
<dbReference type="GO" id="GO:0003824">
    <property type="term" value="F:catalytic activity"/>
    <property type="evidence" value="ECO:0007669"/>
    <property type="project" value="InterPro"/>
</dbReference>
<dbReference type="EMBL" id="CAJHNJ030000024">
    <property type="protein sequence ID" value="CAG9120809.1"/>
    <property type="molecule type" value="Genomic_DNA"/>
</dbReference>
<gene>
    <name evidence="2" type="ORF">PLXY2_LOCUS7249</name>
</gene>
<evidence type="ECO:0000313" key="2">
    <source>
        <dbReference type="EMBL" id="CAG9120809.1"/>
    </source>
</evidence>
<dbReference type="InterPro" id="IPR036691">
    <property type="entry name" value="Endo/exonu/phosph_ase_sf"/>
</dbReference>
<accession>A0A8S4EYI9</accession>
<reference evidence="2" key="1">
    <citation type="submission" date="2020-11" db="EMBL/GenBank/DDBJ databases">
        <authorList>
            <person name="Whiteford S."/>
        </authorList>
    </citation>
    <scope>NUCLEOTIDE SEQUENCE</scope>
</reference>
<proteinExistence type="predicted"/>
<protein>
    <submittedName>
        <fullName evidence="2">(diamondback moth) hypothetical protein</fullName>
    </submittedName>
</protein>
<dbReference type="Pfam" id="PF14529">
    <property type="entry name" value="Exo_endo_phos_2"/>
    <property type="match status" value="1"/>
</dbReference>
<comment type="caution">
    <text evidence="2">The sequence shown here is derived from an EMBL/GenBank/DDBJ whole genome shotgun (WGS) entry which is preliminary data.</text>
</comment>
<organism evidence="2 3">
    <name type="scientific">Plutella xylostella</name>
    <name type="common">Diamondback moth</name>
    <name type="synonym">Plutella maculipennis</name>
    <dbReference type="NCBI Taxonomy" id="51655"/>
    <lineage>
        <taxon>Eukaryota</taxon>
        <taxon>Metazoa</taxon>
        <taxon>Ecdysozoa</taxon>
        <taxon>Arthropoda</taxon>
        <taxon>Hexapoda</taxon>
        <taxon>Insecta</taxon>
        <taxon>Pterygota</taxon>
        <taxon>Neoptera</taxon>
        <taxon>Endopterygota</taxon>
        <taxon>Lepidoptera</taxon>
        <taxon>Glossata</taxon>
        <taxon>Ditrysia</taxon>
        <taxon>Yponomeutoidea</taxon>
        <taxon>Plutellidae</taxon>
        <taxon>Plutella</taxon>
    </lineage>
</organism>
<dbReference type="InterPro" id="IPR005135">
    <property type="entry name" value="Endo/exonuclease/phosphatase"/>
</dbReference>